<dbReference type="CDD" id="cd16917">
    <property type="entry name" value="HATPase_UhpB-NarQ-NarX-like"/>
    <property type="match status" value="1"/>
</dbReference>
<evidence type="ECO:0000256" key="1">
    <source>
        <dbReference type="ARBA" id="ARBA00000085"/>
    </source>
</evidence>
<keyword evidence="3" id="KW-0808">Transferase</keyword>
<dbReference type="PANTHER" id="PTHR24421:SF10">
    <property type="entry name" value="NITRATE_NITRITE SENSOR PROTEIN NARQ"/>
    <property type="match status" value="1"/>
</dbReference>
<dbReference type="GO" id="GO:0004673">
    <property type="term" value="F:protein histidine kinase activity"/>
    <property type="evidence" value="ECO:0007669"/>
    <property type="project" value="UniProtKB-EC"/>
</dbReference>
<keyword evidence="4" id="KW-0418">Kinase</keyword>
<evidence type="ECO:0000259" key="5">
    <source>
        <dbReference type="PROSITE" id="PS50109"/>
    </source>
</evidence>
<evidence type="ECO:0000256" key="2">
    <source>
        <dbReference type="ARBA" id="ARBA00012438"/>
    </source>
</evidence>
<dbReference type="PANTHER" id="PTHR24421">
    <property type="entry name" value="NITRATE/NITRITE SENSOR PROTEIN NARX-RELATED"/>
    <property type="match status" value="1"/>
</dbReference>
<reference evidence="6" key="1">
    <citation type="journal article" date="2015" name="Nature">
        <title>Complex archaea that bridge the gap between prokaryotes and eukaryotes.</title>
        <authorList>
            <person name="Spang A."/>
            <person name="Saw J.H."/>
            <person name="Jorgensen S.L."/>
            <person name="Zaremba-Niedzwiedzka K."/>
            <person name="Martijn J."/>
            <person name="Lind A.E."/>
            <person name="van Eijk R."/>
            <person name="Schleper C."/>
            <person name="Guy L."/>
            <person name="Ettema T.J."/>
        </authorList>
    </citation>
    <scope>NUCLEOTIDE SEQUENCE</scope>
</reference>
<dbReference type="GO" id="GO:0000160">
    <property type="term" value="P:phosphorelay signal transduction system"/>
    <property type="evidence" value="ECO:0007669"/>
    <property type="project" value="UniProtKB-KW"/>
</dbReference>
<protein>
    <recommendedName>
        <fullName evidence="2">histidine kinase</fullName>
        <ecNumber evidence="2">2.7.13.3</ecNumber>
    </recommendedName>
</protein>
<dbReference type="PROSITE" id="PS50109">
    <property type="entry name" value="HIS_KIN"/>
    <property type="match status" value="1"/>
</dbReference>
<dbReference type="SUPFAM" id="SSF55874">
    <property type="entry name" value="ATPase domain of HSP90 chaperone/DNA topoisomerase II/histidine kinase"/>
    <property type="match status" value="1"/>
</dbReference>
<dbReference type="InterPro" id="IPR004358">
    <property type="entry name" value="Sig_transdc_His_kin-like_C"/>
</dbReference>
<proteinExistence type="predicted"/>
<dbReference type="Gene3D" id="3.30.565.10">
    <property type="entry name" value="Histidine kinase-like ATPase, C-terminal domain"/>
    <property type="match status" value="1"/>
</dbReference>
<dbReference type="Pfam" id="PF02518">
    <property type="entry name" value="HATPase_c"/>
    <property type="match status" value="1"/>
</dbReference>
<dbReference type="InterPro" id="IPR005467">
    <property type="entry name" value="His_kinase_dom"/>
</dbReference>
<gene>
    <name evidence="6" type="ORF">LCGC14_3073640</name>
</gene>
<dbReference type="SMART" id="SM00387">
    <property type="entry name" value="HATPase_c"/>
    <property type="match status" value="1"/>
</dbReference>
<evidence type="ECO:0000256" key="3">
    <source>
        <dbReference type="ARBA" id="ARBA00022679"/>
    </source>
</evidence>
<dbReference type="EC" id="2.7.13.3" evidence="2"/>
<comment type="catalytic activity">
    <reaction evidence="1">
        <text>ATP + protein L-histidine = ADP + protein N-phospho-L-histidine.</text>
        <dbReference type="EC" id="2.7.13.3"/>
    </reaction>
</comment>
<evidence type="ECO:0000313" key="6">
    <source>
        <dbReference type="EMBL" id="KKK55527.1"/>
    </source>
</evidence>
<dbReference type="InterPro" id="IPR003594">
    <property type="entry name" value="HATPase_dom"/>
</dbReference>
<dbReference type="InterPro" id="IPR050482">
    <property type="entry name" value="Sensor_HK_TwoCompSys"/>
</dbReference>
<accession>A0A0F8WFD2</accession>
<feature type="non-terminal residue" evidence="6">
    <location>
        <position position="1"/>
    </location>
</feature>
<comment type="caution">
    <text evidence="6">The sequence shown here is derived from an EMBL/GenBank/DDBJ whole genome shotgun (WGS) entry which is preliminary data.</text>
</comment>
<dbReference type="InterPro" id="IPR036890">
    <property type="entry name" value="HATPase_C_sf"/>
</dbReference>
<name>A0A0F8WFD2_9ZZZZ</name>
<feature type="domain" description="Histidine kinase" evidence="5">
    <location>
        <begin position="1"/>
        <end position="185"/>
    </location>
</feature>
<dbReference type="PRINTS" id="PR00344">
    <property type="entry name" value="BCTRLSENSOR"/>
</dbReference>
<dbReference type="AlphaFoldDB" id="A0A0F8WFD2"/>
<organism evidence="6">
    <name type="scientific">marine sediment metagenome</name>
    <dbReference type="NCBI Taxonomy" id="412755"/>
    <lineage>
        <taxon>unclassified sequences</taxon>
        <taxon>metagenomes</taxon>
        <taxon>ecological metagenomes</taxon>
    </lineage>
</organism>
<dbReference type="EMBL" id="LAZR01065445">
    <property type="protein sequence ID" value="KKK55527.1"/>
    <property type="molecule type" value="Genomic_DNA"/>
</dbReference>
<evidence type="ECO:0000256" key="4">
    <source>
        <dbReference type="ARBA" id="ARBA00022777"/>
    </source>
</evidence>
<sequence length="190" mass="20498">LALTLDTVKDELATSKQTTRDRLTRVRSRALALMRDLRRLAVDLRPPALNDLGLASALRSYAESRLSDNGVQIHFDASDLETRPSPLLETSLYRVAQEAIDNIATHAQAKTVGIALKSDGRLLTLVVEDDGKGFEPAEVLADPDAVRGLGILSMQERIALVSGTFSVKSAPGQGTRVRAEIPLEKDGGQT</sequence>